<feature type="transmembrane region" description="Helical" evidence="1">
    <location>
        <begin position="246"/>
        <end position="267"/>
    </location>
</feature>
<organism evidence="2 3">
    <name type="scientific">Microlunatus endophyticus</name>
    <dbReference type="NCBI Taxonomy" id="1716077"/>
    <lineage>
        <taxon>Bacteria</taxon>
        <taxon>Bacillati</taxon>
        <taxon>Actinomycetota</taxon>
        <taxon>Actinomycetes</taxon>
        <taxon>Propionibacteriales</taxon>
        <taxon>Propionibacteriaceae</taxon>
        <taxon>Microlunatus</taxon>
    </lineage>
</organism>
<proteinExistence type="predicted"/>
<evidence type="ECO:0000313" key="2">
    <source>
        <dbReference type="EMBL" id="GGL82319.1"/>
    </source>
</evidence>
<keyword evidence="1" id="KW-0472">Membrane</keyword>
<comment type="caution">
    <text evidence="2">The sequence shown here is derived from an EMBL/GenBank/DDBJ whole genome shotgun (WGS) entry which is preliminary data.</text>
</comment>
<feature type="transmembrane region" description="Helical" evidence="1">
    <location>
        <begin position="113"/>
        <end position="137"/>
    </location>
</feature>
<reference evidence="2" key="1">
    <citation type="journal article" date="2014" name="Int. J. Syst. Evol. Microbiol.">
        <title>Complete genome sequence of Corynebacterium casei LMG S-19264T (=DSM 44701T), isolated from a smear-ripened cheese.</title>
        <authorList>
            <consortium name="US DOE Joint Genome Institute (JGI-PGF)"/>
            <person name="Walter F."/>
            <person name="Albersmeier A."/>
            <person name="Kalinowski J."/>
            <person name="Ruckert C."/>
        </authorList>
    </citation>
    <scope>NUCLEOTIDE SEQUENCE</scope>
    <source>
        <strain evidence="2">CGMCC 4.7306</strain>
    </source>
</reference>
<feature type="transmembrane region" description="Helical" evidence="1">
    <location>
        <begin position="62"/>
        <end position="79"/>
    </location>
</feature>
<evidence type="ECO:0000256" key="1">
    <source>
        <dbReference type="SAM" id="Phobius"/>
    </source>
</evidence>
<reference evidence="2" key="2">
    <citation type="submission" date="2020-09" db="EMBL/GenBank/DDBJ databases">
        <authorList>
            <person name="Sun Q."/>
            <person name="Zhou Y."/>
        </authorList>
    </citation>
    <scope>NUCLEOTIDE SEQUENCE</scope>
    <source>
        <strain evidence="2">CGMCC 4.7306</strain>
    </source>
</reference>
<sequence>MRTAFRPVIMLALLSGFIAEFLLGDQYLSGFEPAAEQVASFILFVAFYGMAAVLIHELARRLRLGWTGILLLALGYGIFEEGLITQSLFNPHYLGLSLIQPGYVPMLGIGAPWTIFVISLHVVWSISAPIAITEAWYGRDDPEHVVRPWLGRVGIVVCLVIFVLAAAATAAFSIASDPHRFVAPPARLIITALAVGTAVVLAVRLRGRQPPPVQPTVRATVISAALVVVAAGLFESTDKLSGLSPWLRTAIVAALWLVMLVILSGWSRRGSTVVPPGPAPFGLAAGAVITYCWVGLVSAVSAGPAGIAEQSVLVIIALAIVAWTARRSLQSSAPRSRPAQSPALS</sequence>
<name>A0A917W884_9ACTN</name>
<dbReference type="Proteomes" id="UP000613840">
    <property type="component" value="Unassembled WGS sequence"/>
</dbReference>
<accession>A0A917W884</accession>
<dbReference type="RefSeq" id="WP_188898206.1">
    <property type="nucleotide sequence ID" value="NZ_BMMZ01000018.1"/>
</dbReference>
<feature type="transmembrane region" description="Helical" evidence="1">
    <location>
        <begin position="186"/>
        <end position="205"/>
    </location>
</feature>
<feature type="transmembrane region" description="Helical" evidence="1">
    <location>
        <begin position="149"/>
        <end position="174"/>
    </location>
</feature>
<feature type="transmembrane region" description="Helical" evidence="1">
    <location>
        <begin position="279"/>
        <end position="301"/>
    </location>
</feature>
<feature type="transmembrane region" description="Helical" evidence="1">
    <location>
        <begin position="34"/>
        <end position="55"/>
    </location>
</feature>
<keyword evidence="1" id="KW-0812">Transmembrane</keyword>
<keyword evidence="1" id="KW-1133">Transmembrane helix</keyword>
<keyword evidence="3" id="KW-1185">Reference proteome</keyword>
<dbReference type="AlphaFoldDB" id="A0A917W884"/>
<feature type="transmembrane region" description="Helical" evidence="1">
    <location>
        <begin position="217"/>
        <end position="234"/>
    </location>
</feature>
<gene>
    <name evidence="2" type="ORF">GCM10011575_45640</name>
</gene>
<dbReference type="EMBL" id="BMMZ01000018">
    <property type="protein sequence ID" value="GGL82319.1"/>
    <property type="molecule type" value="Genomic_DNA"/>
</dbReference>
<feature type="transmembrane region" description="Helical" evidence="1">
    <location>
        <begin position="307"/>
        <end position="325"/>
    </location>
</feature>
<evidence type="ECO:0000313" key="3">
    <source>
        <dbReference type="Proteomes" id="UP000613840"/>
    </source>
</evidence>
<protein>
    <submittedName>
        <fullName evidence="2">Uncharacterized protein</fullName>
    </submittedName>
</protein>